<gene>
    <name evidence="3" type="ORF">ENV62_01160</name>
</gene>
<feature type="domain" description="PF0610-like winged HTH N-terminal" evidence="1">
    <location>
        <begin position="3"/>
        <end position="42"/>
    </location>
</feature>
<comment type="caution">
    <text evidence="3">The sequence shown here is derived from an EMBL/GenBank/DDBJ whole genome shotgun (WGS) entry which is preliminary data.</text>
</comment>
<dbReference type="AlphaFoldDB" id="A0A7C3WPF1"/>
<sequence length="94" mass="10746">MLTIRQAIKELLQEEALSALEISQRLSLPEKEVLEHLTHLAKAPGAGCRFHLHPAVCKNCGFIFKKRIRLTTPSRCPRCRGESIRRPRFQITAK</sequence>
<dbReference type="InterPro" id="IPR049159">
    <property type="entry name" value="PF0610-like_wHTH_N"/>
</dbReference>
<protein>
    <submittedName>
        <fullName evidence="3">Transcriptional regulator</fullName>
    </submittedName>
</protein>
<evidence type="ECO:0000259" key="1">
    <source>
        <dbReference type="Pfam" id="PF21476"/>
    </source>
</evidence>
<dbReference type="InterPro" id="IPR036390">
    <property type="entry name" value="WH_DNA-bd_sf"/>
</dbReference>
<feature type="domain" description="PF0610-like rubredoxin-like zinc beta-ribbon C-terminal" evidence="2">
    <location>
        <begin position="54"/>
        <end position="94"/>
    </location>
</feature>
<organism evidence="3">
    <name type="scientific">Desulfobacca acetoxidans</name>
    <dbReference type="NCBI Taxonomy" id="60893"/>
    <lineage>
        <taxon>Bacteria</taxon>
        <taxon>Pseudomonadati</taxon>
        <taxon>Thermodesulfobacteriota</taxon>
        <taxon>Desulfobaccia</taxon>
        <taxon>Desulfobaccales</taxon>
        <taxon>Desulfobaccaceae</taxon>
        <taxon>Desulfobacca</taxon>
    </lineage>
</organism>
<dbReference type="SUPFAM" id="SSF46785">
    <property type="entry name" value="Winged helix' DNA-binding domain"/>
    <property type="match status" value="1"/>
</dbReference>
<dbReference type="EMBL" id="DTHB01000016">
    <property type="protein sequence ID" value="HGB13836.1"/>
    <property type="molecule type" value="Genomic_DNA"/>
</dbReference>
<accession>A0A7C3WPF1</accession>
<evidence type="ECO:0000313" key="3">
    <source>
        <dbReference type="EMBL" id="HGB13836.1"/>
    </source>
</evidence>
<dbReference type="Pfam" id="PF23470">
    <property type="entry name" value="Zn_ribbon_PF0610"/>
    <property type="match status" value="1"/>
</dbReference>
<dbReference type="Pfam" id="PF21476">
    <property type="entry name" value="PF0610-like_N"/>
    <property type="match status" value="1"/>
</dbReference>
<reference evidence="3" key="1">
    <citation type="journal article" date="2020" name="mSystems">
        <title>Genome- and Community-Level Interaction Insights into Carbon Utilization and Element Cycling Functions of Hydrothermarchaeota in Hydrothermal Sediment.</title>
        <authorList>
            <person name="Zhou Z."/>
            <person name="Liu Y."/>
            <person name="Xu W."/>
            <person name="Pan J."/>
            <person name="Luo Z.H."/>
            <person name="Li M."/>
        </authorList>
    </citation>
    <scope>NUCLEOTIDE SEQUENCE [LARGE SCALE GENOMIC DNA]</scope>
    <source>
        <strain evidence="3">SpSt-776</strain>
    </source>
</reference>
<name>A0A7C3WPF1_9BACT</name>
<proteinExistence type="predicted"/>
<dbReference type="InterPro" id="IPR057022">
    <property type="entry name" value="PF0610-like_Zn_ribbon_C"/>
</dbReference>
<dbReference type="InterPro" id="IPR038767">
    <property type="entry name" value="PF0610-like"/>
</dbReference>
<dbReference type="PANTHER" id="PTHR40663:SF2">
    <property type="entry name" value="TRANSCRIPTIONAL REGULATOR"/>
    <property type="match status" value="1"/>
</dbReference>
<dbReference type="PANTHER" id="PTHR40663">
    <property type="match status" value="1"/>
</dbReference>
<evidence type="ECO:0000259" key="2">
    <source>
        <dbReference type="Pfam" id="PF23470"/>
    </source>
</evidence>